<dbReference type="GO" id="GO:0006289">
    <property type="term" value="P:nucleotide-excision repair"/>
    <property type="evidence" value="ECO:0007669"/>
    <property type="project" value="InterPro"/>
</dbReference>
<dbReference type="InParanoid" id="A0A1Q6DXV9"/>
<dbReference type="GO" id="GO:0008534">
    <property type="term" value="F:oxidized purine nucleobase lesion DNA N-glycosylase activity"/>
    <property type="evidence" value="ECO:0007669"/>
    <property type="project" value="InterPro"/>
</dbReference>
<keyword evidence="12" id="KW-1185">Reference proteome</keyword>
<name>A0A1Q6DXV9_METT1</name>
<feature type="domain" description="HhH-GPD" evidence="10">
    <location>
        <begin position="114"/>
        <end position="280"/>
    </location>
</feature>
<keyword evidence="6" id="KW-0456">Lyase</keyword>
<evidence type="ECO:0000313" key="11">
    <source>
        <dbReference type="EMBL" id="OKY79178.1"/>
    </source>
</evidence>
<keyword evidence="5" id="KW-0234">DNA repair</keyword>
<protein>
    <recommendedName>
        <fullName evidence="2">DNA-(apurinic or apyrimidinic site) lyase</fullName>
        <ecNumber evidence="2">4.2.99.18</ecNumber>
    </recommendedName>
</protein>
<evidence type="ECO:0000256" key="2">
    <source>
        <dbReference type="ARBA" id="ARBA00012720"/>
    </source>
</evidence>
<keyword evidence="3" id="KW-0227">DNA damage</keyword>
<comment type="similarity">
    <text evidence="1">Belongs to the type-1 OGG1 family.</text>
</comment>
<dbReference type="Gene3D" id="1.10.1670.10">
    <property type="entry name" value="Helix-hairpin-Helix base-excision DNA repair enzymes (C-terminal)"/>
    <property type="match status" value="1"/>
</dbReference>
<dbReference type="STRING" id="1903181.BTN85_1685"/>
<evidence type="ECO:0000259" key="10">
    <source>
        <dbReference type="SMART" id="SM00478"/>
    </source>
</evidence>
<dbReference type="CDD" id="cd00056">
    <property type="entry name" value="ENDO3c"/>
    <property type="match status" value="1"/>
</dbReference>
<evidence type="ECO:0000256" key="9">
    <source>
        <dbReference type="ARBA" id="ARBA00044632"/>
    </source>
</evidence>
<accession>A0A1Q6DXV9</accession>
<keyword evidence="8" id="KW-0326">Glycosidase</keyword>
<dbReference type="SUPFAM" id="SSF55945">
    <property type="entry name" value="TATA-box binding protein-like"/>
    <property type="match status" value="1"/>
</dbReference>
<dbReference type="Pfam" id="PF07934">
    <property type="entry name" value="OGG_N"/>
    <property type="match status" value="1"/>
</dbReference>
<evidence type="ECO:0000256" key="4">
    <source>
        <dbReference type="ARBA" id="ARBA00022801"/>
    </source>
</evidence>
<dbReference type="EC" id="4.2.99.18" evidence="2"/>
<gene>
    <name evidence="11" type="ORF">BTN85_1685</name>
</gene>
<evidence type="ECO:0000256" key="1">
    <source>
        <dbReference type="ARBA" id="ARBA00010679"/>
    </source>
</evidence>
<dbReference type="SUPFAM" id="SSF48150">
    <property type="entry name" value="DNA-glycosylase"/>
    <property type="match status" value="1"/>
</dbReference>
<keyword evidence="7" id="KW-0511">Multifunctional enzyme</keyword>
<evidence type="ECO:0000313" key="12">
    <source>
        <dbReference type="Proteomes" id="UP000185744"/>
    </source>
</evidence>
<evidence type="ECO:0000256" key="5">
    <source>
        <dbReference type="ARBA" id="ARBA00023204"/>
    </source>
</evidence>
<dbReference type="InterPro" id="IPR012904">
    <property type="entry name" value="OGG_N"/>
</dbReference>
<dbReference type="InterPro" id="IPR023170">
    <property type="entry name" value="HhH_base_excis_C"/>
</dbReference>
<sequence length="281" mass="33087">MMKIPKKEIDMEKTLFSGQPLHFVFNEIDRGYIGYLKDGKKYSPIMIKEEDKNYIIKSELPQTKIKEYFGLKEDLNRVYQKIETDNYIKKAIKNYRGLRITKTDPLLSIVVFIVSSNNNLRNIRSFLTNLSREYGRKITVSGEKIQTPPRDKKLFNLTKEDFKKCKAGYRSKYLEKSLNMISTGEVDLDKIQDKENSLVKKELKNLYGVGEKVSECISLFSYKNLDAFPIDTNIRDIMKKRYLDQKEPKEISDNEIRELAKKKWKNYAGYAQQYLYKEAIS</sequence>
<dbReference type="AlphaFoldDB" id="A0A1Q6DXV9"/>
<dbReference type="Gene3D" id="3.30.310.260">
    <property type="match status" value="1"/>
</dbReference>
<dbReference type="EMBL" id="MSDW01000001">
    <property type="protein sequence ID" value="OKY79178.1"/>
    <property type="molecule type" value="Genomic_DNA"/>
</dbReference>
<dbReference type="GO" id="GO:0003684">
    <property type="term" value="F:damaged DNA binding"/>
    <property type="evidence" value="ECO:0007669"/>
    <property type="project" value="InterPro"/>
</dbReference>
<dbReference type="InterPro" id="IPR052054">
    <property type="entry name" value="Oxidative_DNA_repair_enzyme"/>
</dbReference>
<dbReference type="InterPro" id="IPR003265">
    <property type="entry name" value="HhH-GPD_domain"/>
</dbReference>
<evidence type="ECO:0000256" key="3">
    <source>
        <dbReference type="ARBA" id="ARBA00022763"/>
    </source>
</evidence>
<dbReference type="GO" id="GO:0140078">
    <property type="term" value="F:class I DNA-(apurinic or apyrimidinic site) endonuclease activity"/>
    <property type="evidence" value="ECO:0007669"/>
    <property type="project" value="UniProtKB-EC"/>
</dbReference>
<dbReference type="SMART" id="SM00478">
    <property type="entry name" value="ENDO3c"/>
    <property type="match status" value="1"/>
</dbReference>
<reference evidence="11" key="1">
    <citation type="submission" date="2016-12" db="EMBL/GenBank/DDBJ databases">
        <title>Discovery of methanogenic haloarchaea.</title>
        <authorList>
            <person name="Sorokin D.Y."/>
            <person name="Makarova K.S."/>
            <person name="Abbas B."/>
            <person name="Ferrer M."/>
            <person name="Golyshin P.N."/>
        </authorList>
    </citation>
    <scope>NUCLEOTIDE SEQUENCE [LARGE SCALE GENOMIC DNA]</scope>
    <source>
        <strain evidence="11">HMET1</strain>
    </source>
</reference>
<organism evidence="11 12">
    <name type="scientific">Methanohalarchaeum thermophilum</name>
    <dbReference type="NCBI Taxonomy" id="1903181"/>
    <lineage>
        <taxon>Archaea</taxon>
        <taxon>Methanobacteriati</taxon>
        <taxon>Methanobacteriota</taxon>
        <taxon>Methanonatronarchaeia</taxon>
        <taxon>Methanonatronarchaeales</taxon>
        <taxon>Methanonatronarchaeaceae</taxon>
        <taxon>Candidatus Methanohalarchaeum</taxon>
    </lineage>
</organism>
<comment type="caution">
    <text evidence="11">The sequence shown here is derived from an EMBL/GenBank/DDBJ whole genome shotgun (WGS) entry which is preliminary data.</text>
</comment>
<dbReference type="PANTHER" id="PTHR10242">
    <property type="entry name" value="8-OXOGUANINE DNA GLYCOSYLASE"/>
    <property type="match status" value="1"/>
</dbReference>
<evidence type="ECO:0000256" key="7">
    <source>
        <dbReference type="ARBA" id="ARBA00023268"/>
    </source>
</evidence>
<dbReference type="PANTHER" id="PTHR10242:SF2">
    <property type="entry name" value="N-GLYCOSYLASE_DNA LYASE"/>
    <property type="match status" value="1"/>
</dbReference>
<dbReference type="Proteomes" id="UP000185744">
    <property type="component" value="Unassembled WGS sequence"/>
</dbReference>
<dbReference type="Gene3D" id="1.10.340.30">
    <property type="entry name" value="Hypothetical protein, domain 2"/>
    <property type="match status" value="1"/>
</dbReference>
<keyword evidence="4" id="KW-0378">Hydrolase</keyword>
<dbReference type="GO" id="GO:0006284">
    <property type="term" value="P:base-excision repair"/>
    <property type="evidence" value="ECO:0007669"/>
    <property type="project" value="InterPro"/>
</dbReference>
<evidence type="ECO:0000256" key="6">
    <source>
        <dbReference type="ARBA" id="ARBA00023239"/>
    </source>
</evidence>
<dbReference type="InterPro" id="IPR011257">
    <property type="entry name" value="DNA_glycosylase"/>
</dbReference>
<comment type="catalytic activity">
    <reaction evidence="9">
        <text>2'-deoxyribonucleotide-(2'-deoxyribose 5'-phosphate)-2'-deoxyribonucleotide-DNA = a 3'-end 2'-deoxyribonucleotide-(2,3-dehydro-2,3-deoxyribose 5'-phosphate)-DNA + a 5'-end 5'-phospho-2'-deoxyribonucleoside-DNA + H(+)</text>
        <dbReference type="Rhea" id="RHEA:66592"/>
        <dbReference type="Rhea" id="RHEA-COMP:13180"/>
        <dbReference type="Rhea" id="RHEA-COMP:16897"/>
        <dbReference type="Rhea" id="RHEA-COMP:17067"/>
        <dbReference type="ChEBI" id="CHEBI:15378"/>
        <dbReference type="ChEBI" id="CHEBI:136412"/>
        <dbReference type="ChEBI" id="CHEBI:157695"/>
        <dbReference type="ChEBI" id="CHEBI:167181"/>
        <dbReference type="EC" id="4.2.99.18"/>
    </reaction>
</comment>
<proteinExistence type="inferred from homology"/>
<evidence type="ECO:0000256" key="8">
    <source>
        <dbReference type="ARBA" id="ARBA00023295"/>
    </source>
</evidence>